<protein>
    <submittedName>
        <fullName evidence="2">Uncharacterized protein</fullName>
    </submittedName>
</protein>
<accession>A0A2S9IVL0</accession>
<dbReference type="Proteomes" id="UP000239711">
    <property type="component" value="Unassembled WGS sequence"/>
</dbReference>
<reference evidence="2 3" key="1">
    <citation type="submission" date="2018-02" db="EMBL/GenBank/DDBJ databases">
        <title>The draft genome of Sphingobacterium sp. 5JN-11.</title>
        <authorList>
            <person name="Liu L."/>
            <person name="Li L."/>
            <person name="Liang L."/>
            <person name="Zhang X."/>
            <person name="Wang T."/>
        </authorList>
    </citation>
    <scope>NUCLEOTIDE SEQUENCE [LARGE SCALE GENOMIC DNA]</scope>
    <source>
        <strain evidence="2 3">5JN-11</strain>
    </source>
</reference>
<dbReference type="AlphaFoldDB" id="A0A2S9IVL0"/>
<feature type="region of interest" description="Disordered" evidence="1">
    <location>
        <begin position="31"/>
        <end position="72"/>
    </location>
</feature>
<evidence type="ECO:0000256" key="1">
    <source>
        <dbReference type="SAM" id="MobiDB-lite"/>
    </source>
</evidence>
<evidence type="ECO:0000313" key="3">
    <source>
        <dbReference type="Proteomes" id="UP000239711"/>
    </source>
</evidence>
<proteinExistence type="predicted"/>
<name>A0A2S9IVL0_9SPHI</name>
<evidence type="ECO:0000313" key="2">
    <source>
        <dbReference type="EMBL" id="PRD44564.1"/>
    </source>
</evidence>
<sequence>MRATIVNAEINSTKQKSSNLLIEALRKGRDWFSPARPPHNPEPPSDRTPRILIPPLAEITDGTKTKKLQSFD</sequence>
<organism evidence="2 3">
    <name type="scientific">Sphingobacterium haloxyli</name>
    <dbReference type="NCBI Taxonomy" id="2100533"/>
    <lineage>
        <taxon>Bacteria</taxon>
        <taxon>Pseudomonadati</taxon>
        <taxon>Bacteroidota</taxon>
        <taxon>Sphingobacteriia</taxon>
        <taxon>Sphingobacteriales</taxon>
        <taxon>Sphingobacteriaceae</taxon>
        <taxon>Sphingobacterium</taxon>
    </lineage>
</organism>
<dbReference type="EMBL" id="PVBQ01000026">
    <property type="protein sequence ID" value="PRD44564.1"/>
    <property type="molecule type" value="Genomic_DNA"/>
</dbReference>
<gene>
    <name evidence="2" type="ORF">C5745_19275</name>
</gene>
<comment type="caution">
    <text evidence="2">The sequence shown here is derived from an EMBL/GenBank/DDBJ whole genome shotgun (WGS) entry which is preliminary data.</text>
</comment>
<keyword evidence="3" id="KW-1185">Reference proteome</keyword>